<feature type="coiled-coil region" evidence="1">
    <location>
        <begin position="16"/>
        <end position="48"/>
    </location>
</feature>
<gene>
    <name evidence="2" type="ORF">V0288_17195</name>
</gene>
<evidence type="ECO:0008006" key="4">
    <source>
        <dbReference type="Google" id="ProtNLM"/>
    </source>
</evidence>
<reference evidence="2 3" key="1">
    <citation type="submission" date="2024-01" db="EMBL/GenBank/DDBJ databases">
        <title>Genomic insights into the taxonomy and metabolism of the cyanobacterium Pannus brasiliensis CCIBt3594.</title>
        <authorList>
            <person name="Machado M."/>
            <person name="Botero N.B."/>
            <person name="Andreote A.P.D."/>
            <person name="Feitosa A.M.T."/>
            <person name="Popin R."/>
            <person name="Sivonen K."/>
            <person name="Fiore M.F."/>
        </authorList>
    </citation>
    <scope>NUCLEOTIDE SEQUENCE [LARGE SCALE GENOMIC DNA]</scope>
    <source>
        <strain evidence="2 3">CCIBt3594</strain>
    </source>
</reference>
<protein>
    <recommendedName>
        <fullName evidence="4">HigA protein (Antitoxin to HigB)</fullName>
    </recommendedName>
</protein>
<comment type="caution">
    <text evidence="2">The sequence shown here is derived from an EMBL/GenBank/DDBJ whole genome shotgun (WGS) entry which is preliminary data.</text>
</comment>
<keyword evidence="3" id="KW-1185">Reference proteome</keyword>
<proteinExistence type="predicted"/>
<dbReference type="EMBL" id="JBAFSM010000036">
    <property type="protein sequence ID" value="MEG3438867.1"/>
    <property type="molecule type" value="Genomic_DNA"/>
</dbReference>
<dbReference type="AlphaFoldDB" id="A0AAW9QWF8"/>
<keyword evidence="1" id="KW-0175">Coiled coil</keyword>
<evidence type="ECO:0000256" key="1">
    <source>
        <dbReference type="SAM" id="Coils"/>
    </source>
</evidence>
<dbReference type="RefSeq" id="WP_332866349.1">
    <property type="nucleotide sequence ID" value="NZ_JBAFSM010000036.1"/>
</dbReference>
<sequence length="76" mass="8753">MITFEKALDLVSQLSIEQQEMLIDILQRRNAEARKREIIGECREALAEYREGNLTAVTAEEAIAELRDYLQNSDEP</sequence>
<dbReference type="Proteomes" id="UP001328733">
    <property type="component" value="Unassembled WGS sequence"/>
</dbReference>
<evidence type="ECO:0000313" key="3">
    <source>
        <dbReference type="Proteomes" id="UP001328733"/>
    </source>
</evidence>
<evidence type="ECO:0000313" key="2">
    <source>
        <dbReference type="EMBL" id="MEG3438867.1"/>
    </source>
</evidence>
<accession>A0AAW9QWF8</accession>
<name>A0AAW9QWF8_9CHRO</name>
<organism evidence="2 3">
    <name type="scientific">Pannus brasiliensis CCIBt3594</name>
    <dbReference type="NCBI Taxonomy" id="1427578"/>
    <lineage>
        <taxon>Bacteria</taxon>
        <taxon>Bacillati</taxon>
        <taxon>Cyanobacteriota</taxon>
        <taxon>Cyanophyceae</taxon>
        <taxon>Oscillatoriophycideae</taxon>
        <taxon>Chroococcales</taxon>
        <taxon>Microcystaceae</taxon>
        <taxon>Pannus</taxon>
    </lineage>
</organism>